<evidence type="ECO:0000313" key="2">
    <source>
        <dbReference type="EMBL" id="VTJ61358.1"/>
    </source>
</evidence>
<sequence length="58" mass="6885">LDTQLNVTENECQNYKCCLDILEQMNEDDSEQLQRELKELALEEKRLIQELEDVKKTA</sequence>
<evidence type="ECO:0000256" key="1">
    <source>
        <dbReference type="SAM" id="Coils"/>
    </source>
</evidence>
<accession>A0A5E4AVC7</accession>
<keyword evidence="1" id="KW-0175">Coiled coil</keyword>
<dbReference type="EMBL" id="CABDUW010000171">
    <property type="protein sequence ID" value="VTJ61358.1"/>
    <property type="molecule type" value="Genomic_DNA"/>
</dbReference>
<proteinExistence type="predicted"/>
<keyword evidence="3" id="KW-1185">Reference proteome</keyword>
<dbReference type="Proteomes" id="UP000335636">
    <property type="component" value="Unassembled WGS sequence"/>
</dbReference>
<reference evidence="2" key="1">
    <citation type="submission" date="2019-04" db="EMBL/GenBank/DDBJ databases">
        <authorList>
            <person name="Alioto T."/>
            <person name="Alioto T."/>
        </authorList>
    </citation>
    <scope>NUCLEOTIDE SEQUENCE [LARGE SCALE GENOMIC DNA]</scope>
</reference>
<dbReference type="Gene3D" id="6.10.250.3110">
    <property type="match status" value="1"/>
</dbReference>
<evidence type="ECO:0000313" key="3">
    <source>
        <dbReference type="Proteomes" id="UP000335636"/>
    </source>
</evidence>
<feature type="non-terminal residue" evidence="2">
    <location>
        <position position="58"/>
    </location>
</feature>
<feature type="coiled-coil region" evidence="1">
    <location>
        <begin position="19"/>
        <end position="57"/>
    </location>
</feature>
<name>A0A5E4AVC7_MARMO</name>
<feature type="non-terminal residue" evidence="2">
    <location>
        <position position="1"/>
    </location>
</feature>
<gene>
    <name evidence="2" type="ORF">MONAX_5E044980</name>
</gene>
<comment type="caution">
    <text evidence="2">The sequence shown here is derived from an EMBL/GenBank/DDBJ whole genome shotgun (WGS) entry which is preliminary data.</text>
</comment>
<organism evidence="2 3">
    <name type="scientific">Marmota monax</name>
    <name type="common">Woodchuck</name>
    <dbReference type="NCBI Taxonomy" id="9995"/>
    <lineage>
        <taxon>Eukaryota</taxon>
        <taxon>Metazoa</taxon>
        <taxon>Chordata</taxon>
        <taxon>Craniata</taxon>
        <taxon>Vertebrata</taxon>
        <taxon>Euteleostomi</taxon>
        <taxon>Mammalia</taxon>
        <taxon>Eutheria</taxon>
        <taxon>Euarchontoglires</taxon>
        <taxon>Glires</taxon>
        <taxon>Rodentia</taxon>
        <taxon>Sciuromorpha</taxon>
        <taxon>Sciuridae</taxon>
        <taxon>Xerinae</taxon>
        <taxon>Marmotini</taxon>
        <taxon>Marmota</taxon>
    </lineage>
</organism>
<protein>
    <submittedName>
        <fullName evidence="2">Uncharacterized protein</fullName>
    </submittedName>
</protein>
<dbReference type="AlphaFoldDB" id="A0A5E4AVC7"/>